<evidence type="ECO:0000256" key="1">
    <source>
        <dbReference type="ARBA" id="ARBA00004496"/>
    </source>
</evidence>
<comment type="caution">
    <text evidence="5">The sequence shown here is derived from an EMBL/GenBank/DDBJ whole genome shotgun (WGS) entry which is preliminary data.</text>
</comment>
<dbReference type="Gene3D" id="3.40.50.1820">
    <property type="entry name" value="alpha/beta hydrolase"/>
    <property type="match status" value="1"/>
</dbReference>
<dbReference type="EMBL" id="VCAU01000011">
    <property type="protein sequence ID" value="KAF9892703.1"/>
    <property type="molecule type" value="Genomic_DNA"/>
</dbReference>
<dbReference type="InterPro" id="IPR000073">
    <property type="entry name" value="AB_hydrolase_1"/>
</dbReference>
<evidence type="ECO:0000259" key="4">
    <source>
        <dbReference type="Pfam" id="PF12697"/>
    </source>
</evidence>
<dbReference type="Gene3D" id="2.70.50.30">
    <property type="entry name" value="Coagulation Factor XIII, subunit A, domain 1"/>
    <property type="match status" value="1"/>
</dbReference>
<reference evidence="5" key="2">
    <citation type="submission" date="2020-02" db="EMBL/GenBank/DDBJ databases">
        <authorList>
            <person name="Gilchrist C.L.M."/>
            <person name="Chooi Y.-H."/>
        </authorList>
    </citation>
    <scope>NUCLEOTIDE SEQUENCE</scope>
    <source>
        <strain evidence="5">MST-FP2251</strain>
    </source>
</reference>
<dbReference type="InterPro" id="IPR029058">
    <property type="entry name" value="AB_hydrolase_fold"/>
</dbReference>
<reference evidence="5" key="1">
    <citation type="journal article" date="2019" name="Beilstein J. Org. Chem.">
        <title>Nanangenines: drimane sesquiterpenoids as the dominant metabolite cohort of a novel Australian fungus, Aspergillus nanangensis.</title>
        <authorList>
            <person name="Lacey H.J."/>
            <person name="Gilchrist C.L.M."/>
            <person name="Crombie A."/>
            <person name="Kalaitzis J.A."/>
            <person name="Vuong D."/>
            <person name="Rutledge P.J."/>
            <person name="Turner P."/>
            <person name="Pitt J.I."/>
            <person name="Lacey E."/>
            <person name="Chooi Y.H."/>
            <person name="Piggott A.M."/>
        </authorList>
    </citation>
    <scope>NUCLEOTIDE SEQUENCE</scope>
    <source>
        <strain evidence="5">MST-FP2251</strain>
    </source>
</reference>
<dbReference type="GO" id="GO:0005094">
    <property type="term" value="F:Rho GDP-dissociation inhibitor activity"/>
    <property type="evidence" value="ECO:0007669"/>
    <property type="project" value="InterPro"/>
</dbReference>
<dbReference type="SUPFAM" id="SSF81296">
    <property type="entry name" value="E set domains"/>
    <property type="match status" value="1"/>
</dbReference>
<keyword evidence="6" id="KW-1185">Reference proteome</keyword>
<dbReference type="PANTHER" id="PTHR43689:SF8">
    <property type="entry name" value="ALPHA_BETA-HYDROLASES SUPERFAMILY PROTEIN"/>
    <property type="match status" value="1"/>
</dbReference>
<dbReference type="GO" id="GO:0007266">
    <property type="term" value="P:Rho protein signal transduction"/>
    <property type="evidence" value="ECO:0007669"/>
    <property type="project" value="InterPro"/>
</dbReference>
<evidence type="ECO:0000256" key="2">
    <source>
        <dbReference type="ARBA" id="ARBA00009758"/>
    </source>
</evidence>
<dbReference type="InterPro" id="IPR024792">
    <property type="entry name" value="RhoGDI_dom_sf"/>
</dbReference>
<dbReference type="Pfam" id="PF12697">
    <property type="entry name" value="Abhydrolase_6"/>
    <property type="match status" value="1"/>
</dbReference>
<comment type="subcellular location">
    <subcellularLocation>
        <location evidence="1">Cytoplasm</location>
    </subcellularLocation>
</comment>
<dbReference type="PANTHER" id="PTHR43689">
    <property type="entry name" value="HYDROLASE"/>
    <property type="match status" value="1"/>
</dbReference>
<evidence type="ECO:0000256" key="3">
    <source>
        <dbReference type="ARBA" id="ARBA00022490"/>
    </source>
</evidence>
<comment type="similarity">
    <text evidence="2">Belongs to the Rho GDI family.</text>
</comment>
<dbReference type="InterPro" id="IPR000406">
    <property type="entry name" value="Rho_GDI"/>
</dbReference>
<dbReference type="Pfam" id="PF02115">
    <property type="entry name" value="Rho_GDI"/>
    <property type="match status" value="1"/>
</dbReference>
<dbReference type="InterPro" id="IPR014756">
    <property type="entry name" value="Ig_E-set"/>
</dbReference>
<dbReference type="GO" id="GO:0005737">
    <property type="term" value="C:cytoplasm"/>
    <property type="evidence" value="ECO:0007669"/>
    <property type="project" value="UniProtKB-SubCell"/>
</dbReference>
<evidence type="ECO:0000313" key="5">
    <source>
        <dbReference type="EMBL" id="KAF9892703.1"/>
    </source>
</evidence>
<evidence type="ECO:0000313" key="6">
    <source>
        <dbReference type="Proteomes" id="UP001194746"/>
    </source>
</evidence>
<keyword evidence="3" id="KW-0963">Cytoplasm</keyword>
<accession>A0AAD4CUJ4</accession>
<organism evidence="5 6">
    <name type="scientific">Aspergillus nanangensis</name>
    <dbReference type="NCBI Taxonomy" id="2582783"/>
    <lineage>
        <taxon>Eukaryota</taxon>
        <taxon>Fungi</taxon>
        <taxon>Dikarya</taxon>
        <taxon>Ascomycota</taxon>
        <taxon>Pezizomycotina</taxon>
        <taxon>Eurotiomycetes</taxon>
        <taxon>Eurotiomycetidae</taxon>
        <taxon>Eurotiales</taxon>
        <taxon>Aspergillaceae</taxon>
        <taxon>Aspergillus</taxon>
        <taxon>Aspergillus subgen. Circumdati</taxon>
    </lineage>
</organism>
<sequence length="565" mass="61905">MPSSPIPLTQTFHHRTATHSYQIHWTSLGNPTHPPLVFIHGTPWSSSVWSTYAQTLSNYFHVYLFDNPGFGASPLGQPLPGKEHMISRASALDGSLAHQTEAFAALYKSWAQEWRQNAHVIAHDHGGLMSLRAHLLHGCDYASLCLVNVVAMGPFGQPLFKLVAENEGVFEALNGEVFEGVVEGYIRQAACQPLDRETMEMLKRRWVSTEEGRRGFVRQMAQANSRSTEEVEGRYAEVGGKMPVRVIWGKEDKWIPVETAERLREKLRADKVVLIEGAGHLVMYDQEGKLGVELGWWLNQIDIPVMSSRQNRFKLLQAPGSSCSQLHYAAFIAISILAGRPVIVKTLEISSPSLSKPIKVDTTATALGNVLDKHATIKEGEEYTLSITFEVDQQVNGLTFRQTVKHAGLTVSDIEKPLGDYVPLPNGAVYTVAVHSEKAPSGLLARPGHYTGFCKVTGDNWVNLALPTAGGRVVFNGLTLADLSRRNGGGLVYDAGVVRLPRDSSSEELEKALTMVWPPGTNMTGSVTNNTLDLGVGFYELGPSSPYGWAAGNIYCLLGEVYGEV</sequence>
<dbReference type="Proteomes" id="UP001194746">
    <property type="component" value="Unassembled WGS sequence"/>
</dbReference>
<name>A0AAD4CUJ4_ASPNN</name>
<gene>
    <name evidence="5" type="ORF">FE257_001105</name>
</gene>
<feature type="domain" description="AB hydrolase-1" evidence="4">
    <location>
        <begin position="36"/>
        <end position="286"/>
    </location>
</feature>
<protein>
    <recommendedName>
        <fullName evidence="4">AB hydrolase-1 domain-containing protein</fullName>
    </recommendedName>
</protein>
<proteinExistence type="inferred from homology"/>
<dbReference type="AlphaFoldDB" id="A0AAD4CUJ4"/>
<dbReference type="SUPFAM" id="SSF53474">
    <property type="entry name" value="alpha/beta-Hydrolases"/>
    <property type="match status" value="1"/>
</dbReference>